<keyword evidence="2" id="KW-1185">Reference proteome</keyword>
<accession>A0A1I2D9Q1</accession>
<evidence type="ECO:0000313" key="2">
    <source>
        <dbReference type="Proteomes" id="UP000198855"/>
    </source>
</evidence>
<dbReference type="Proteomes" id="UP000198855">
    <property type="component" value="Unassembled WGS sequence"/>
</dbReference>
<gene>
    <name evidence="1" type="ORF">SAMN05216378_4003</name>
</gene>
<dbReference type="PROSITE" id="PS51257">
    <property type="entry name" value="PROKAR_LIPOPROTEIN"/>
    <property type="match status" value="1"/>
</dbReference>
<dbReference type="STRING" id="1045775.SAMN05216378_4003"/>
<dbReference type="EMBL" id="FOMT01000004">
    <property type="protein sequence ID" value="SFE76710.1"/>
    <property type="molecule type" value="Genomic_DNA"/>
</dbReference>
<name>A0A1I2D9Q1_9BACL</name>
<evidence type="ECO:0000313" key="1">
    <source>
        <dbReference type="EMBL" id="SFE76710.1"/>
    </source>
</evidence>
<dbReference type="AlphaFoldDB" id="A0A1I2D9Q1"/>
<proteinExistence type="predicted"/>
<protein>
    <submittedName>
        <fullName evidence="1">Uncharacterized protein</fullName>
    </submittedName>
</protein>
<organism evidence="1 2">
    <name type="scientific">Paenibacillus catalpae</name>
    <dbReference type="NCBI Taxonomy" id="1045775"/>
    <lineage>
        <taxon>Bacteria</taxon>
        <taxon>Bacillati</taxon>
        <taxon>Bacillota</taxon>
        <taxon>Bacilli</taxon>
        <taxon>Bacillales</taxon>
        <taxon>Paenibacillaceae</taxon>
        <taxon>Paenibacillus</taxon>
    </lineage>
</organism>
<reference evidence="2" key="1">
    <citation type="submission" date="2016-10" db="EMBL/GenBank/DDBJ databases">
        <authorList>
            <person name="Varghese N."/>
            <person name="Submissions S."/>
        </authorList>
    </citation>
    <scope>NUCLEOTIDE SEQUENCE [LARGE SCALE GENOMIC DNA]</scope>
    <source>
        <strain evidence="2">CGMCC 1.10784</strain>
    </source>
</reference>
<sequence>MERYDDMKKQLGVLILALVLLLTACAGKGAFTADDVSRALEKNGLEVEEITLEEAEQLASTGIEINGKAPVPLELTLPTGDMAHREFLLLYVFSSEKERIRIEREDGTPVPIKLKDLYPHLFKKNNLIAVYWSGNKDNPLLMKQITRAMDKL</sequence>